<proteinExistence type="predicted"/>
<dbReference type="AlphaFoldDB" id="A0A0K1IUK7"/>
<feature type="region of interest" description="Disordered" evidence="1">
    <location>
        <begin position="313"/>
        <end position="339"/>
    </location>
</feature>
<protein>
    <recommendedName>
        <fullName evidence="2">DUF58 domain-containing protein</fullName>
    </recommendedName>
</protein>
<feature type="compositionally biased region" description="Basic and acidic residues" evidence="1">
    <location>
        <begin position="329"/>
        <end position="339"/>
    </location>
</feature>
<dbReference type="InterPro" id="IPR002881">
    <property type="entry name" value="DUF58"/>
</dbReference>
<evidence type="ECO:0000313" key="4">
    <source>
        <dbReference type="Proteomes" id="UP000066124"/>
    </source>
</evidence>
<dbReference type="Pfam" id="PF01882">
    <property type="entry name" value="DUF58"/>
    <property type="match status" value="1"/>
</dbReference>
<feature type="domain" description="DUF58" evidence="2">
    <location>
        <begin position="201"/>
        <end position="317"/>
    </location>
</feature>
<dbReference type="Proteomes" id="UP000066124">
    <property type="component" value="Chromosome"/>
</dbReference>
<dbReference type="PANTHER" id="PTHR33608:SF6">
    <property type="entry name" value="BLL2464 PROTEIN"/>
    <property type="match status" value="1"/>
</dbReference>
<evidence type="ECO:0000256" key="1">
    <source>
        <dbReference type="SAM" id="MobiDB-lite"/>
    </source>
</evidence>
<evidence type="ECO:0000313" key="3">
    <source>
        <dbReference type="EMBL" id="AKU08207.1"/>
    </source>
</evidence>
<reference evidence="4" key="1">
    <citation type="journal article" date="2015" name="J. Biotechnol.">
        <title>Complete genome sequence of Haloferax gibbonsii strain ARA6, a potential producer of polyhydroxyalkanoates and halocins isolated from Araruama, Rio de Janeiro, Brasil.</title>
        <authorList>
            <person name="Pinto L.H."/>
            <person name="D'Alincourt Carvalho-Assef A.P."/>
            <person name="Vieira R.P."/>
            <person name="Clementino M.M."/>
            <person name="Albano R.M."/>
        </authorList>
    </citation>
    <scope>NUCLEOTIDE SEQUENCE [LARGE SCALE GENOMIC DNA]</scope>
    <source>
        <strain evidence="4">ARA6</strain>
    </source>
</reference>
<accession>A0A0K1IUK7</accession>
<dbReference type="RefSeq" id="WP_050459483.1">
    <property type="nucleotide sequence ID" value="NZ_CP011947.1"/>
</dbReference>
<gene>
    <name evidence="3" type="ORF">ABY42_10870</name>
</gene>
<dbReference type="GeneID" id="25246462"/>
<sequence>MLPTRRWAALAGVACFLAVYAVVLDEPTPLFAACGLAAWLVVAQVDAVGTMRSVDRDLSASVSVEPTSVYVDDRAAVTLTASLSEAVDAPVEVELVAPPSVNAPERARRTVAFDPGETAGSVTCSIEFPVAGRIAFDEVEVDIEDRAGFFTETLTLDAAARCLVESPAPDGIHVGRGGELVGASFGDHSSDQTGPGLVPHETRQYLPGDTLSQIDWKTTARMDHPYIREFESESDYLLSLVVDCGSNMNRGPTGRTMLSYAREVALGLIDAADSHGDPVSAQFVGDAGTTWEFGPSSSSNAYQTIRRRLLSIEPTRRSRRPVGTSRPVAPEDARKRSRLLDGDDSAFASTLRPYLSDGESYVSRVSDRPIFDAVKSACSRSDRQDHLVLITDDSARVETYEAVVVASKRSSQTSVFLTPTTFFDDAAGGAGDTAGVIAFEEFRKRLERLPNVTAYEVAPKSAMNLAADRATTAE</sequence>
<evidence type="ECO:0000259" key="2">
    <source>
        <dbReference type="Pfam" id="PF01882"/>
    </source>
</evidence>
<dbReference type="EMBL" id="CP011947">
    <property type="protein sequence ID" value="AKU08207.1"/>
    <property type="molecule type" value="Genomic_DNA"/>
</dbReference>
<dbReference type="PANTHER" id="PTHR33608">
    <property type="entry name" value="BLL2464 PROTEIN"/>
    <property type="match status" value="1"/>
</dbReference>
<dbReference type="KEGG" id="hgi:ABY42_10870"/>
<organism evidence="3 4">
    <name type="scientific">Haloferax gibbonsii</name>
    <dbReference type="NCBI Taxonomy" id="35746"/>
    <lineage>
        <taxon>Archaea</taxon>
        <taxon>Methanobacteriati</taxon>
        <taxon>Methanobacteriota</taxon>
        <taxon>Stenosarchaea group</taxon>
        <taxon>Halobacteria</taxon>
        <taxon>Halobacteriales</taxon>
        <taxon>Haloferacaceae</taxon>
        <taxon>Haloferax</taxon>
    </lineage>
</organism>
<dbReference type="PATRIC" id="fig|35746.4.peg.2339"/>
<name>A0A0K1IUK7_HALGI</name>